<organism evidence="5 6">
    <name type="scientific">Paenibacillus solisilvae</name>
    <dbReference type="NCBI Taxonomy" id="2486751"/>
    <lineage>
        <taxon>Bacteria</taxon>
        <taxon>Bacillati</taxon>
        <taxon>Bacillota</taxon>
        <taxon>Bacilli</taxon>
        <taxon>Bacillales</taxon>
        <taxon>Paenibacillaceae</taxon>
        <taxon>Paenibacillus</taxon>
    </lineage>
</organism>
<evidence type="ECO:0000256" key="2">
    <source>
        <dbReference type="ARBA" id="ARBA00034301"/>
    </source>
</evidence>
<dbReference type="SMART" id="SM00849">
    <property type="entry name" value="Lactamase_B"/>
    <property type="match status" value="1"/>
</dbReference>
<accession>A0ABW0W4E4</accession>
<protein>
    <submittedName>
        <fullName evidence="5">MBL fold metallo-hydrolase</fullName>
    </submittedName>
</protein>
<dbReference type="SUPFAM" id="SSF56281">
    <property type="entry name" value="Metallo-hydrolase/oxidoreductase"/>
    <property type="match status" value="1"/>
</dbReference>
<comment type="catalytic activity">
    <reaction evidence="3">
        <text>3',5'-cyclic UMP + H2O = UMP + H(+)</text>
        <dbReference type="Rhea" id="RHEA:70575"/>
        <dbReference type="ChEBI" id="CHEBI:15377"/>
        <dbReference type="ChEBI" id="CHEBI:15378"/>
        <dbReference type="ChEBI" id="CHEBI:57865"/>
        <dbReference type="ChEBI" id="CHEBI:184387"/>
    </reaction>
    <physiologicalReaction direction="left-to-right" evidence="3">
        <dbReference type="Rhea" id="RHEA:70576"/>
    </physiologicalReaction>
</comment>
<dbReference type="InterPro" id="IPR001279">
    <property type="entry name" value="Metallo-B-lactamas"/>
</dbReference>
<proteinExistence type="predicted"/>
<evidence type="ECO:0000256" key="1">
    <source>
        <dbReference type="ARBA" id="ARBA00034221"/>
    </source>
</evidence>
<comment type="caution">
    <text evidence="5">The sequence shown here is derived from an EMBL/GenBank/DDBJ whole genome shotgun (WGS) entry which is preliminary data.</text>
</comment>
<dbReference type="InterPro" id="IPR036866">
    <property type="entry name" value="RibonucZ/Hydroxyglut_hydro"/>
</dbReference>
<evidence type="ECO:0000313" key="5">
    <source>
        <dbReference type="EMBL" id="MFC5651619.1"/>
    </source>
</evidence>
<reference evidence="6" key="1">
    <citation type="journal article" date="2019" name="Int. J. Syst. Evol. Microbiol.">
        <title>The Global Catalogue of Microorganisms (GCM) 10K type strain sequencing project: providing services to taxonomists for standard genome sequencing and annotation.</title>
        <authorList>
            <consortium name="The Broad Institute Genomics Platform"/>
            <consortium name="The Broad Institute Genome Sequencing Center for Infectious Disease"/>
            <person name="Wu L."/>
            <person name="Ma J."/>
        </authorList>
    </citation>
    <scope>NUCLEOTIDE SEQUENCE [LARGE SCALE GENOMIC DNA]</scope>
    <source>
        <strain evidence="6">CGMCC 1.3240</strain>
    </source>
</reference>
<comment type="catalytic activity">
    <reaction evidence="1">
        <text>3',5'-cyclic CMP + H2O = CMP + H(+)</text>
        <dbReference type="Rhea" id="RHEA:72675"/>
        <dbReference type="ChEBI" id="CHEBI:15377"/>
        <dbReference type="ChEBI" id="CHEBI:15378"/>
        <dbReference type="ChEBI" id="CHEBI:58003"/>
        <dbReference type="ChEBI" id="CHEBI:60377"/>
    </reaction>
    <physiologicalReaction direction="left-to-right" evidence="1">
        <dbReference type="Rhea" id="RHEA:72676"/>
    </physiologicalReaction>
</comment>
<feature type="domain" description="Metallo-beta-lactamase" evidence="4">
    <location>
        <begin position="18"/>
        <end position="215"/>
    </location>
</feature>
<dbReference type="Proteomes" id="UP001596047">
    <property type="component" value="Unassembled WGS sequence"/>
</dbReference>
<dbReference type="PANTHER" id="PTHR42663:SF6">
    <property type="entry name" value="HYDROLASE C777.06C-RELATED"/>
    <property type="match status" value="1"/>
</dbReference>
<gene>
    <name evidence="5" type="ORF">ACFPYJ_21370</name>
</gene>
<dbReference type="Gene3D" id="3.60.15.10">
    <property type="entry name" value="Ribonuclease Z/Hydroxyacylglutathione hydrolase-like"/>
    <property type="match status" value="1"/>
</dbReference>
<dbReference type="EMBL" id="JBHSOW010000080">
    <property type="protein sequence ID" value="MFC5651619.1"/>
    <property type="molecule type" value="Genomic_DNA"/>
</dbReference>
<comment type="function">
    <text evidence="2">Counteracts the endogenous Pycsar antiviral defense system. Phosphodiesterase that enables metal-dependent hydrolysis of host cyclic nucleotide Pycsar defense signals such as cCMP and cUMP.</text>
</comment>
<name>A0ABW0W4E4_9BACL</name>
<dbReference type="RefSeq" id="WP_379190254.1">
    <property type="nucleotide sequence ID" value="NZ_JBHSOW010000080.1"/>
</dbReference>
<evidence type="ECO:0000256" key="3">
    <source>
        <dbReference type="ARBA" id="ARBA00048505"/>
    </source>
</evidence>
<evidence type="ECO:0000259" key="4">
    <source>
        <dbReference type="SMART" id="SM00849"/>
    </source>
</evidence>
<sequence length="242" mass="27858">MNLQMLGTGNAFAKKYFNTNALFYVEGRTVMLDCGITAPLSLYQLNKSFNDIDALLISHIHADHIGGIEEFAFQMKFVHKRKPLLYVPAVLVERLWEFSLKGGLLQDEFYSLDDYFEVKLLHEGAAAEIVPGFKVEPILTKHIPNKPSFSYFINESFFYSADMLFDRALLESLIERGCRVIFHDCQLSSPAAVHASIDDLLTLPEAIQEHVWLMHYDDSKDEYAGQTGRMRFVDQHRMYNFE</sequence>
<dbReference type="Pfam" id="PF23023">
    <property type="entry name" value="Anti-Pycsar_Apyc1"/>
    <property type="match status" value="1"/>
</dbReference>
<keyword evidence="6" id="KW-1185">Reference proteome</keyword>
<evidence type="ECO:0000313" key="6">
    <source>
        <dbReference type="Proteomes" id="UP001596047"/>
    </source>
</evidence>
<dbReference type="PANTHER" id="PTHR42663">
    <property type="entry name" value="HYDROLASE C777.06C-RELATED-RELATED"/>
    <property type="match status" value="1"/>
</dbReference>